<evidence type="ECO:0000256" key="1">
    <source>
        <dbReference type="SAM" id="MobiDB-lite"/>
    </source>
</evidence>
<feature type="non-terminal residue" evidence="2">
    <location>
        <position position="1"/>
    </location>
</feature>
<feature type="compositionally biased region" description="Polar residues" evidence="1">
    <location>
        <begin position="1"/>
        <end position="12"/>
    </location>
</feature>
<dbReference type="GO" id="GO:0033328">
    <property type="term" value="F:peroxisome membrane targeting sequence binding"/>
    <property type="evidence" value="ECO:0007669"/>
    <property type="project" value="TreeGrafter"/>
</dbReference>
<feature type="region of interest" description="Disordered" evidence="1">
    <location>
        <begin position="71"/>
        <end position="91"/>
    </location>
</feature>
<dbReference type="PANTHER" id="PTHR12774:SF2">
    <property type="entry name" value="PEROXISOMAL BIOGENESIS FACTOR 19"/>
    <property type="match status" value="1"/>
</dbReference>
<gene>
    <name evidence="2" type="ORF">CYLTODRAFT_338757</name>
</gene>
<organism evidence="2 3">
    <name type="scientific">Cylindrobasidium torrendii FP15055 ss-10</name>
    <dbReference type="NCBI Taxonomy" id="1314674"/>
    <lineage>
        <taxon>Eukaryota</taxon>
        <taxon>Fungi</taxon>
        <taxon>Dikarya</taxon>
        <taxon>Basidiomycota</taxon>
        <taxon>Agaricomycotina</taxon>
        <taxon>Agaricomycetes</taxon>
        <taxon>Agaricomycetidae</taxon>
        <taxon>Agaricales</taxon>
        <taxon>Marasmiineae</taxon>
        <taxon>Physalacriaceae</taxon>
        <taxon>Cylindrobasidium</taxon>
    </lineage>
</organism>
<dbReference type="PANTHER" id="PTHR12774">
    <property type="entry name" value="PEROXISOMAL BIOGENESIS FACTOR 19"/>
    <property type="match status" value="1"/>
</dbReference>
<accession>A0A0D7B0M4</accession>
<dbReference type="Gene3D" id="1.20.120.900">
    <property type="entry name" value="Pex19, mPTS binding domain"/>
    <property type="match status" value="1"/>
</dbReference>
<dbReference type="STRING" id="1314674.A0A0D7B0M4"/>
<dbReference type="Pfam" id="PF04614">
    <property type="entry name" value="Pex19"/>
    <property type="match status" value="1"/>
</dbReference>
<evidence type="ECO:0000313" key="3">
    <source>
        <dbReference type="Proteomes" id="UP000054007"/>
    </source>
</evidence>
<proteinExistence type="predicted"/>
<dbReference type="AlphaFoldDB" id="A0A0D7B0M4"/>
<dbReference type="Proteomes" id="UP000054007">
    <property type="component" value="Unassembled WGS sequence"/>
</dbReference>
<sequence length="285" mass="30674">DVLDEFNTSSASLAPPEPHSGTRARTNTCVEPPATMPGKGASNLADLSEEDLSSDFAKELAKGMEELMKDLQLGIPEQAEGQTDEEKERQLKAAWEAMLVEGMNSNNLDGLNNAQEFNPGDKSSAGAGKGDFQSKIQETMRKLKEGDGASSSSNDPDMEALEALLKDLGMGEGGDAGGNEDQIADVLEKMMGQLLSKDILYDSLKELNDKYPGYLANPPAPIPEDDRKRYEAQMAAVDKIIKTFDSPSYSDSNALEVKKIVDLMSEMQSYGSPPDSIMGPMPPGM</sequence>
<dbReference type="GO" id="GO:0005778">
    <property type="term" value="C:peroxisomal membrane"/>
    <property type="evidence" value="ECO:0007669"/>
    <property type="project" value="TreeGrafter"/>
</dbReference>
<dbReference type="EMBL" id="KN880657">
    <property type="protein sequence ID" value="KIY64042.1"/>
    <property type="molecule type" value="Genomic_DNA"/>
</dbReference>
<dbReference type="InterPro" id="IPR006708">
    <property type="entry name" value="Pex19"/>
</dbReference>
<feature type="non-terminal residue" evidence="2">
    <location>
        <position position="285"/>
    </location>
</feature>
<feature type="region of interest" description="Disordered" evidence="1">
    <location>
        <begin position="106"/>
        <end position="161"/>
    </location>
</feature>
<name>A0A0D7B0M4_9AGAR</name>
<protein>
    <recommendedName>
        <fullName evidence="4">Pex19-domain-containing protein</fullName>
    </recommendedName>
</protein>
<feature type="compositionally biased region" description="Basic and acidic residues" evidence="1">
    <location>
        <begin position="138"/>
        <end position="147"/>
    </location>
</feature>
<evidence type="ECO:0000313" key="2">
    <source>
        <dbReference type="EMBL" id="KIY64042.1"/>
    </source>
</evidence>
<dbReference type="OrthoDB" id="21292at2759"/>
<feature type="compositionally biased region" description="Polar residues" evidence="1">
    <location>
        <begin position="106"/>
        <end position="116"/>
    </location>
</feature>
<feature type="region of interest" description="Disordered" evidence="1">
    <location>
        <begin position="1"/>
        <end position="50"/>
    </location>
</feature>
<reference evidence="2 3" key="1">
    <citation type="journal article" date="2015" name="Fungal Genet. Biol.">
        <title>Evolution of novel wood decay mechanisms in Agaricales revealed by the genome sequences of Fistulina hepatica and Cylindrobasidium torrendii.</title>
        <authorList>
            <person name="Floudas D."/>
            <person name="Held B.W."/>
            <person name="Riley R."/>
            <person name="Nagy L.G."/>
            <person name="Koehler G."/>
            <person name="Ransdell A.S."/>
            <person name="Younus H."/>
            <person name="Chow J."/>
            <person name="Chiniquy J."/>
            <person name="Lipzen A."/>
            <person name="Tritt A."/>
            <person name="Sun H."/>
            <person name="Haridas S."/>
            <person name="LaButti K."/>
            <person name="Ohm R.A."/>
            <person name="Kues U."/>
            <person name="Blanchette R.A."/>
            <person name="Grigoriev I.V."/>
            <person name="Minto R.E."/>
            <person name="Hibbett D.S."/>
        </authorList>
    </citation>
    <scope>NUCLEOTIDE SEQUENCE [LARGE SCALE GENOMIC DNA]</scope>
    <source>
        <strain evidence="2 3">FP15055 ss-10</strain>
    </source>
</reference>
<evidence type="ECO:0008006" key="4">
    <source>
        <dbReference type="Google" id="ProtNLM"/>
    </source>
</evidence>
<keyword evidence="3" id="KW-1185">Reference proteome</keyword>
<dbReference type="InterPro" id="IPR038322">
    <property type="entry name" value="Pex19_C_sf"/>
</dbReference>
<dbReference type="GO" id="GO:0045046">
    <property type="term" value="P:protein import into peroxisome membrane"/>
    <property type="evidence" value="ECO:0007669"/>
    <property type="project" value="TreeGrafter"/>
</dbReference>